<reference evidence="2 3" key="1">
    <citation type="submission" date="2018-08" db="EMBL/GenBank/DDBJ databases">
        <title>A genome reference for cultivated species of the human gut microbiota.</title>
        <authorList>
            <person name="Zou Y."/>
            <person name="Xue W."/>
            <person name="Luo G."/>
        </authorList>
    </citation>
    <scope>NUCLEOTIDE SEQUENCE [LARGE SCALE GENOMIC DNA]</scope>
    <source>
        <strain evidence="2 3">AF37-4</strain>
    </source>
</reference>
<protein>
    <submittedName>
        <fullName evidence="2">DUF3991 domain-containing protein</fullName>
    </submittedName>
</protein>
<dbReference type="Proteomes" id="UP000283314">
    <property type="component" value="Unassembled WGS sequence"/>
</dbReference>
<accession>A0A415LHY2</accession>
<dbReference type="Gene3D" id="3.40.1360.10">
    <property type="match status" value="1"/>
</dbReference>
<evidence type="ECO:0000313" key="2">
    <source>
        <dbReference type="EMBL" id="RHL47914.1"/>
    </source>
</evidence>
<dbReference type="SUPFAM" id="SSF56731">
    <property type="entry name" value="DNA primase core"/>
    <property type="match status" value="1"/>
</dbReference>
<evidence type="ECO:0000259" key="1">
    <source>
        <dbReference type="Pfam" id="PF13154"/>
    </source>
</evidence>
<organism evidence="2 3">
    <name type="scientific">Eubacterium ventriosum</name>
    <dbReference type="NCBI Taxonomy" id="39496"/>
    <lineage>
        <taxon>Bacteria</taxon>
        <taxon>Bacillati</taxon>
        <taxon>Bacillota</taxon>
        <taxon>Clostridia</taxon>
        <taxon>Eubacteriales</taxon>
        <taxon>Eubacteriaceae</taxon>
        <taxon>Eubacterium</taxon>
    </lineage>
</organism>
<sequence>MEKFNEEELWIAKSVDLCEVAASLGYTVKKIGRYYTLKEMDSIRIYDRKSWYRWSLAMEGGNNGGSQIDFLMAFAGMNIKEAVFWLLDFAGYQRDMQSREKTVTRTNGLKHITLNKVEEEKEFVLPIPSGSNSFLYAYLTEDRCIDKRVVDFFTQRNLIYESRGYHNIVFKGNDKSGITRFASQRGVFDKSGKPFKCDVAGNDKNYGFNVVNEESHVLYVFEAAIDLMSYMYLYDDFESNKIALGMLHDAPIKTFLEEHPHITTINFCLDNDGPGRKATEKFLEKYRGLGYDVEDFSPPSGYKDYNEWLKEEKSNPVVENYVR</sequence>
<dbReference type="SUPFAM" id="SSF57783">
    <property type="entry name" value="Zinc beta-ribbon"/>
    <property type="match status" value="1"/>
</dbReference>
<dbReference type="GeneID" id="66465676"/>
<dbReference type="Pfam" id="PF13155">
    <property type="entry name" value="Toprim_2"/>
    <property type="match status" value="1"/>
</dbReference>
<proteinExistence type="predicted"/>
<evidence type="ECO:0000313" key="3">
    <source>
        <dbReference type="Proteomes" id="UP000283314"/>
    </source>
</evidence>
<name>A0A415LHY2_9FIRM</name>
<dbReference type="InterPro" id="IPR025054">
    <property type="entry name" value="DUF3991"/>
</dbReference>
<dbReference type="Pfam" id="PF13154">
    <property type="entry name" value="DUF3991"/>
    <property type="match status" value="1"/>
</dbReference>
<comment type="caution">
    <text evidence="2">The sequence shown here is derived from an EMBL/GenBank/DDBJ whole genome shotgun (WGS) entry which is preliminary data.</text>
</comment>
<dbReference type="EMBL" id="QROT01000001">
    <property type="protein sequence ID" value="RHL47914.1"/>
    <property type="molecule type" value="Genomic_DNA"/>
</dbReference>
<gene>
    <name evidence="2" type="ORF">DW018_00320</name>
</gene>
<feature type="domain" description="DUF3991" evidence="1">
    <location>
        <begin position="137"/>
        <end position="209"/>
    </location>
</feature>
<dbReference type="RefSeq" id="WP_118379069.1">
    <property type="nucleotide sequence ID" value="NZ_CABJDQ010000001.1"/>
</dbReference>
<dbReference type="AlphaFoldDB" id="A0A415LHY2"/>